<reference evidence="2" key="1">
    <citation type="submission" date="2019-10" db="EMBL/GenBank/DDBJ databases">
        <title>Conservation and host-specific expression of non-tandemly repeated heterogenous ribosome RNA gene in arbuscular mycorrhizal fungi.</title>
        <authorList>
            <person name="Maeda T."/>
            <person name="Kobayashi Y."/>
            <person name="Nakagawa T."/>
            <person name="Ezawa T."/>
            <person name="Yamaguchi K."/>
            <person name="Bino T."/>
            <person name="Nishimoto Y."/>
            <person name="Shigenobu S."/>
            <person name="Kawaguchi M."/>
        </authorList>
    </citation>
    <scope>NUCLEOTIDE SEQUENCE</scope>
    <source>
        <strain evidence="2">HR1</strain>
    </source>
</reference>
<name>A0A8H3MFR6_9GLOM</name>
<dbReference type="AlphaFoldDB" id="A0A8H3MFR6"/>
<keyword evidence="1" id="KW-0472">Membrane</keyword>
<accession>A0A8H3MFR6</accession>
<organism evidence="2 3">
    <name type="scientific">Rhizophagus clarus</name>
    <dbReference type="NCBI Taxonomy" id="94130"/>
    <lineage>
        <taxon>Eukaryota</taxon>
        <taxon>Fungi</taxon>
        <taxon>Fungi incertae sedis</taxon>
        <taxon>Mucoromycota</taxon>
        <taxon>Glomeromycotina</taxon>
        <taxon>Glomeromycetes</taxon>
        <taxon>Glomerales</taxon>
        <taxon>Glomeraceae</taxon>
        <taxon>Rhizophagus</taxon>
    </lineage>
</organism>
<dbReference type="Proteomes" id="UP000615446">
    <property type="component" value="Unassembled WGS sequence"/>
</dbReference>
<comment type="caution">
    <text evidence="2">The sequence shown here is derived from an EMBL/GenBank/DDBJ whole genome shotgun (WGS) entry which is preliminary data.</text>
</comment>
<evidence type="ECO:0000313" key="2">
    <source>
        <dbReference type="EMBL" id="GET03527.1"/>
    </source>
</evidence>
<evidence type="ECO:0000256" key="1">
    <source>
        <dbReference type="SAM" id="Phobius"/>
    </source>
</evidence>
<gene>
    <name evidence="2" type="ORF">RCL2_002986400</name>
</gene>
<keyword evidence="1" id="KW-0812">Transmembrane</keyword>
<evidence type="ECO:0000313" key="3">
    <source>
        <dbReference type="Proteomes" id="UP000615446"/>
    </source>
</evidence>
<proteinExistence type="predicted"/>
<feature type="transmembrane region" description="Helical" evidence="1">
    <location>
        <begin position="63"/>
        <end position="84"/>
    </location>
</feature>
<protein>
    <submittedName>
        <fullName evidence="2">Uncharacterized protein</fullName>
    </submittedName>
</protein>
<dbReference type="EMBL" id="BLAL01000324">
    <property type="protein sequence ID" value="GET03527.1"/>
    <property type="molecule type" value="Genomic_DNA"/>
</dbReference>
<sequence length="134" mass="16248">MDSNFYSFNLNIKRKKKKKKFFIHLIEEYDENKLLIRRRRKVILNSFKEYQQISKYRKNSKSIWIVHGAGFLIICVTTRVGNHVKCFFDIRNRQQMLTNLIRNSAAPCEIFLAIIMRKSVLMYYNALQLHKKNW</sequence>
<keyword evidence="1" id="KW-1133">Transmembrane helix</keyword>